<evidence type="ECO:0000313" key="1">
    <source>
        <dbReference type="EMBL" id="QHS93253.1"/>
    </source>
</evidence>
<dbReference type="EMBL" id="MN739201">
    <property type="protein sequence ID" value="QHS93253.1"/>
    <property type="molecule type" value="Genomic_DNA"/>
</dbReference>
<accession>A0A6C0BPR9</accession>
<sequence>MVEMCVGFKWPWAQGAAVVVNASQKSEIVCFFSKIPSGEEQKKES</sequence>
<reference evidence="1" key="1">
    <citation type="journal article" date="2020" name="Nature">
        <title>Giant virus diversity and host interactions through global metagenomics.</title>
        <authorList>
            <person name="Schulz F."/>
            <person name="Roux S."/>
            <person name="Paez-Espino D."/>
            <person name="Jungbluth S."/>
            <person name="Walsh D.A."/>
            <person name="Denef V.J."/>
            <person name="McMahon K.D."/>
            <person name="Konstantinidis K.T."/>
            <person name="Eloe-Fadrosh E.A."/>
            <person name="Kyrpides N.C."/>
            <person name="Woyke T."/>
        </authorList>
    </citation>
    <scope>NUCLEOTIDE SEQUENCE</scope>
    <source>
        <strain evidence="1">GVMAG-M-3300017989-17</strain>
    </source>
</reference>
<proteinExistence type="predicted"/>
<name>A0A6C0BPR9_9ZZZZ</name>
<organism evidence="1">
    <name type="scientific">viral metagenome</name>
    <dbReference type="NCBI Taxonomy" id="1070528"/>
    <lineage>
        <taxon>unclassified sequences</taxon>
        <taxon>metagenomes</taxon>
        <taxon>organismal metagenomes</taxon>
    </lineage>
</organism>
<dbReference type="AlphaFoldDB" id="A0A6C0BPR9"/>
<protein>
    <submittedName>
        <fullName evidence="1">Uncharacterized protein</fullName>
    </submittedName>
</protein>